<dbReference type="RefSeq" id="WP_160132612.1">
    <property type="nucleotide sequence ID" value="NZ_CP032000.1"/>
</dbReference>
<organism evidence="1 2">
    <name type="scientific">Acinetobacter haemolyticus</name>
    <dbReference type="NCBI Taxonomy" id="29430"/>
    <lineage>
        <taxon>Bacteria</taxon>
        <taxon>Pseudomonadati</taxon>
        <taxon>Pseudomonadota</taxon>
        <taxon>Gammaproteobacteria</taxon>
        <taxon>Moraxellales</taxon>
        <taxon>Moraxellaceae</taxon>
        <taxon>Acinetobacter</taxon>
    </lineage>
</organism>
<accession>A0AAJ3DAF9</accession>
<gene>
    <name evidence="1" type="ORF">GPS52_15255</name>
</gene>
<dbReference type="AlphaFoldDB" id="A0AAJ3DAF9"/>
<evidence type="ECO:0000313" key="2">
    <source>
        <dbReference type="Proteomes" id="UP000451048"/>
    </source>
</evidence>
<sequence>MLEKQLKAEIVQKVKNFWAKNQSPLLVSQLGGDYPKEEVRKATKGLSLVKWIKENQGELQLKIVVHPSQDQKIGLIPSSESFSYGESVESEKVSSNDKELTLAFLDLLKSRCNQQELDQIQIPTKILVRLLS</sequence>
<name>A0AAJ3DAF9_ACIHA</name>
<dbReference type="EMBL" id="WTTO01000073">
    <property type="protein sequence ID" value="NAR74799.1"/>
    <property type="molecule type" value="Genomic_DNA"/>
</dbReference>
<protein>
    <submittedName>
        <fullName evidence="1">Uncharacterized protein</fullName>
    </submittedName>
</protein>
<evidence type="ECO:0000313" key="1">
    <source>
        <dbReference type="EMBL" id="NAR74799.1"/>
    </source>
</evidence>
<dbReference type="Proteomes" id="UP000451048">
    <property type="component" value="Unassembled WGS sequence"/>
</dbReference>
<comment type="caution">
    <text evidence="1">The sequence shown here is derived from an EMBL/GenBank/DDBJ whole genome shotgun (WGS) entry which is preliminary data.</text>
</comment>
<reference evidence="1 2" key="1">
    <citation type="submission" date="2019-12" db="EMBL/GenBank/DDBJ databases">
        <title>Acinetobacter haemolyticus comparative genomics.</title>
        <authorList>
            <person name="Castro-Jaimes S."/>
            <person name="Bello-Lopez E."/>
            <person name="Velazquez-Acosta C."/>
            <person name="Volkow-Fernandez P."/>
            <person name="Lozano-Zarain P."/>
            <person name="Castillo Ramirez S."/>
            <person name="Cevallos M.A."/>
        </authorList>
    </citation>
    <scope>NUCLEOTIDE SEQUENCE [LARGE SCALE GENOMIC DNA]</scope>
    <source>
        <strain evidence="1 2">AN10</strain>
    </source>
</reference>
<proteinExistence type="predicted"/>